<dbReference type="Pfam" id="PF01872">
    <property type="entry name" value="RibD_C"/>
    <property type="match status" value="1"/>
</dbReference>
<dbReference type="Gene3D" id="3.40.430.10">
    <property type="entry name" value="Dihydrofolate Reductase, subunit A"/>
    <property type="match status" value="1"/>
</dbReference>
<dbReference type="GO" id="GO:0008703">
    <property type="term" value="F:5-amino-6-(5-phosphoribosylamino)uracil reductase activity"/>
    <property type="evidence" value="ECO:0007669"/>
    <property type="project" value="InterPro"/>
</dbReference>
<keyword evidence="3" id="KW-0560">Oxidoreductase</keyword>
<dbReference type="InterPro" id="IPR024072">
    <property type="entry name" value="DHFR-like_dom_sf"/>
</dbReference>
<evidence type="ECO:0000313" key="6">
    <source>
        <dbReference type="Proteomes" id="UP000189670"/>
    </source>
</evidence>
<dbReference type="PANTHER" id="PTHR38011:SF7">
    <property type="entry name" value="2,5-DIAMINO-6-RIBOSYLAMINO-4(3H)-PYRIMIDINONE 5'-PHOSPHATE REDUCTASE"/>
    <property type="match status" value="1"/>
</dbReference>
<sequence length="191" mass="21754">MDNTKTELKRPFVSLNMAQSLDGKITTVEKLKVRIGSPEDRELMEELRSQADAILIGKGTLIADDPPLIIRNPKYRRQRKQYNKKSDHPVNVVVSSKLDFPIENSDFFNCRDTDKIVITTREADKGARKQLEKFADVHIVAEDENNKVNLLEALDVMRNMGIRHLLLEGGGSINFAMLENNLIDEIYLTLC</sequence>
<feature type="domain" description="Bacterial bifunctional deaminase-reductase C-terminal" evidence="4">
    <location>
        <begin position="11"/>
        <end position="189"/>
    </location>
</feature>
<gene>
    <name evidence="5" type="ORF">OMM_13276</name>
</gene>
<feature type="non-terminal residue" evidence="5">
    <location>
        <position position="191"/>
    </location>
</feature>
<evidence type="ECO:0000256" key="1">
    <source>
        <dbReference type="ARBA" id="ARBA00005104"/>
    </source>
</evidence>
<dbReference type="EMBL" id="ATBP01002246">
    <property type="protein sequence ID" value="ETR66084.1"/>
    <property type="molecule type" value="Genomic_DNA"/>
</dbReference>
<proteinExistence type="predicted"/>
<organism evidence="5 6">
    <name type="scientific">Candidatus Magnetoglobus multicellularis str. Araruama</name>
    <dbReference type="NCBI Taxonomy" id="890399"/>
    <lineage>
        <taxon>Bacteria</taxon>
        <taxon>Pseudomonadati</taxon>
        <taxon>Thermodesulfobacteriota</taxon>
        <taxon>Desulfobacteria</taxon>
        <taxon>Desulfobacterales</taxon>
        <taxon>Desulfobacteraceae</taxon>
        <taxon>Candidatus Magnetoglobus</taxon>
    </lineage>
</organism>
<comment type="caution">
    <text evidence="5">The sequence shown here is derived from an EMBL/GenBank/DDBJ whole genome shotgun (WGS) entry which is preliminary data.</text>
</comment>
<evidence type="ECO:0000313" key="5">
    <source>
        <dbReference type="EMBL" id="ETR66084.1"/>
    </source>
</evidence>
<evidence type="ECO:0000259" key="4">
    <source>
        <dbReference type="Pfam" id="PF01872"/>
    </source>
</evidence>
<protein>
    <submittedName>
        <fullName evidence="5">2,5-diamino-6-(Ribosylamino)-pyrimidinone 5'-phosphate reductase</fullName>
    </submittedName>
</protein>
<accession>A0A1V1NU31</accession>
<dbReference type="InterPro" id="IPR002734">
    <property type="entry name" value="RibDG_C"/>
</dbReference>
<dbReference type="AlphaFoldDB" id="A0A1V1NU31"/>
<reference evidence="6" key="1">
    <citation type="submission" date="2012-11" db="EMBL/GenBank/DDBJ databases">
        <authorList>
            <person name="Lucero-Rivera Y.E."/>
            <person name="Tovar-Ramirez D."/>
        </authorList>
    </citation>
    <scope>NUCLEOTIDE SEQUENCE [LARGE SCALE GENOMIC DNA]</scope>
    <source>
        <strain evidence="6">Araruama</strain>
    </source>
</reference>
<dbReference type="PANTHER" id="PTHR38011">
    <property type="entry name" value="DIHYDROFOLATE REDUCTASE FAMILY PROTEIN (AFU_ORTHOLOGUE AFUA_8G06820)"/>
    <property type="match status" value="1"/>
</dbReference>
<dbReference type="InterPro" id="IPR050765">
    <property type="entry name" value="Riboflavin_Biosynth_HTPR"/>
</dbReference>
<keyword evidence="2" id="KW-0521">NADP</keyword>
<dbReference type="Proteomes" id="UP000189670">
    <property type="component" value="Unassembled WGS sequence"/>
</dbReference>
<evidence type="ECO:0000256" key="3">
    <source>
        <dbReference type="ARBA" id="ARBA00023002"/>
    </source>
</evidence>
<dbReference type="GO" id="GO:0009231">
    <property type="term" value="P:riboflavin biosynthetic process"/>
    <property type="evidence" value="ECO:0007669"/>
    <property type="project" value="InterPro"/>
</dbReference>
<dbReference type="SUPFAM" id="SSF53597">
    <property type="entry name" value="Dihydrofolate reductase-like"/>
    <property type="match status" value="1"/>
</dbReference>
<name>A0A1V1NU31_9BACT</name>
<comment type="pathway">
    <text evidence="1">Cofactor biosynthesis; riboflavin biosynthesis.</text>
</comment>
<evidence type="ECO:0000256" key="2">
    <source>
        <dbReference type="ARBA" id="ARBA00022857"/>
    </source>
</evidence>